<dbReference type="Gramene" id="Jr01_17420_p1">
    <property type="protein sequence ID" value="cds.Jr01_17420_p1"/>
    <property type="gene ID" value="Jr01_17420"/>
</dbReference>
<dbReference type="GO" id="GO:0005524">
    <property type="term" value="F:ATP binding"/>
    <property type="evidence" value="ECO:0007669"/>
    <property type="project" value="UniProtKB-KW"/>
</dbReference>
<keyword evidence="13" id="KW-1015">Disulfide bond</keyword>
<evidence type="ECO:0000313" key="20">
    <source>
        <dbReference type="RefSeq" id="XP_018847741.1"/>
    </source>
</evidence>
<keyword evidence="6" id="KW-0732">Signal</keyword>
<accession>A0A2I4GV12</accession>
<dbReference type="PROSITE" id="PS51257">
    <property type="entry name" value="PROKAR_LIPOPROTEIN"/>
    <property type="match status" value="1"/>
</dbReference>
<sequence length="802" mass="89848">MKSISAILVSQKSQLPTAIYVLITLSCWCLGGLQFSHAQKDAIKPGEVLGYSQQLVSADGRFQLGFFNLSNPVGNYLGTWYTNDTLNHRLWIANPDTPISVGQGNLTMDGDGLLKILHDGGSPIPLNANKTAPNSIAALENSGNLVVKELNPDGSTKRILWESFDYPTNTLLPGMKLGISYKTGKRWTLTSWLARENPAPGGFSLEWNLTANGMRQLAIRHRGDMYWLSGVGSNSYFANFGSISSDAGIYNFSYVTNENESYFSYSVLDGRISRWILTSGGALMDFLDSPFVSFGLCFSDSSAPGCVQRSSPICRNSSKTFQKRKGYFVSSSPRLDENSSISVYDCWDRCWNDCSCDGFCTLQDIETGCRFFGGEFAEDKASNLEDFFVLTDISEPVEEPRRKKIWWIWIIVGLVPVPAIIIFLWFLRKKLHWDLERNREAATLNELTSSRRSGDTNEISNDAEKRGHDLKVLSFQSIVAATDNFSTENKLGQGGFGPVYKGRLPDGQEIAVKRLSRRSGQGLVEFKNELVLIARLQHTNLVRLLGYCVKEDEKMLIYEYMPNKSLDFFLFDPKKRELLDWKRRCNIIEGIAQGILYLHRYSRLRIIHRDLKAGNILLDADMNPKISDFGLARVFERDEADAKTQRVVGTYGYMSPEYAMQGKFSEKSDVYSFGVLMLEIVSGRKNKGAFDPENTGNLVGYTWELWAKGRGLDLKDSTLSDSDSDNQILRYIHVGLLCVQDYAADRPTMSDVVSMLANETLPLPIPNRAVFSTQRKLSGAISTSDEKGSCSARITISEIDPR</sequence>
<dbReference type="CDD" id="cd00028">
    <property type="entry name" value="B_lectin"/>
    <property type="match status" value="1"/>
</dbReference>
<comment type="similarity">
    <text evidence="18">Belongs to the protein kinase superfamily. Ser/Thr protein kinase family.</text>
</comment>
<dbReference type="SUPFAM" id="SSF51110">
    <property type="entry name" value="alpha-D-mannose-specific plant lectins"/>
    <property type="match status" value="1"/>
</dbReference>
<dbReference type="InterPro" id="IPR036426">
    <property type="entry name" value="Bulb-type_lectin_dom_sf"/>
</dbReference>
<dbReference type="PROSITE" id="PS50011">
    <property type="entry name" value="PROTEIN_KINASE_DOM"/>
    <property type="match status" value="1"/>
</dbReference>
<comment type="catalytic activity">
    <reaction evidence="16 18">
        <text>L-threonyl-[protein] + ATP = O-phospho-L-threonyl-[protein] + ADP + H(+)</text>
        <dbReference type="Rhea" id="RHEA:46608"/>
        <dbReference type="Rhea" id="RHEA-COMP:11060"/>
        <dbReference type="Rhea" id="RHEA-COMP:11605"/>
        <dbReference type="ChEBI" id="CHEBI:15378"/>
        <dbReference type="ChEBI" id="CHEBI:30013"/>
        <dbReference type="ChEBI" id="CHEBI:30616"/>
        <dbReference type="ChEBI" id="CHEBI:61977"/>
        <dbReference type="ChEBI" id="CHEBI:456216"/>
        <dbReference type="EC" id="2.7.11.1"/>
    </reaction>
</comment>
<keyword evidence="11" id="KW-1133">Transmembrane helix</keyword>
<keyword evidence="14" id="KW-0675">Receptor</keyword>
<keyword evidence="15" id="KW-0325">Glycoprotein</keyword>
<dbReference type="InterPro" id="IPR024171">
    <property type="entry name" value="SRK-like_kinase"/>
</dbReference>
<keyword evidence="12" id="KW-0472">Membrane</keyword>
<keyword evidence="7" id="KW-0430">Lectin</keyword>
<evidence type="ECO:0000256" key="5">
    <source>
        <dbReference type="ARBA" id="ARBA00022692"/>
    </source>
</evidence>
<dbReference type="GO" id="GO:0106310">
    <property type="term" value="F:protein serine kinase activity"/>
    <property type="evidence" value="ECO:0007669"/>
    <property type="project" value="RHEA"/>
</dbReference>
<dbReference type="PROSITE" id="PS50948">
    <property type="entry name" value="PAN"/>
    <property type="match status" value="1"/>
</dbReference>
<evidence type="ECO:0000256" key="11">
    <source>
        <dbReference type="ARBA" id="ARBA00022989"/>
    </source>
</evidence>
<dbReference type="Gene3D" id="3.30.200.20">
    <property type="entry name" value="Phosphorylase Kinase, domain 1"/>
    <property type="match status" value="1"/>
</dbReference>
<dbReference type="GO" id="GO:0030246">
    <property type="term" value="F:carbohydrate binding"/>
    <property type="evidence" value="ECO:0007669"/>
    <property type="project" value="UniProtKB-KW"/>
</dbReference>
<evidence type="ECO:0000256" key="7">
    <source>
        <dbReference type="ARBA" id="ARBA00022734"/>
    </source>
</evidence>
<keyword evidence="19" id="KW-1185">Reference proteome</keyword>
<dbReference type="SMART" id="SM00108">
    <property type="entry name" value="B_lectin"/>
    <property type="match status" value="1"/>
</dbReference>
<evidence type="ECO:0000256" key="14">
    <source>
        <dbReference type="ARBA" id="ARBA00023170"/>
    </source>
</evidence>
<dbReference type="Proteomes" id="UP000235220">
    <property type="component" value="Chromosome 1"/>
</dbReference>
<dbReference type="InterPro" id="IPR003609">
    <property type="entry name" value="Pan_app"/>
</dbReference>
<comment type="subcellular location">
    <subcellularLocation>
        <location evidence="1">Cell membrane</location>
        <topology evidence="1">Single-pass type I membrane protein</topology>
    </subcellularLocation>
</comment>
<dbReference type="PANTHER" id="PTHR27002">
    <property type="entry name" value="RECEPTOR-LIKE SERINE/THREONINE-PROTEIN KINASE SD1-8"/>
    <property type="match status" value="1"/>
</dbReference>
<keyword evidence="4 18" id="KW-0808">Transferase</keyword>
<evidence type="ECO:0000256" key="6">
    <source>
        <dbReference type="ARBA" id="ARBA00022729"/>
    </source>
</evidence>
<proteinExistence type="inferred from homology"/>
<dbReference type="InterPro" id="IPR000719">
    <property type="entry name" value="Prot_kinase_dom"/>
</dbReference>
<evidence type="ECO:0000256" key="13">
    <source>
        <dbReference type="ARBA" id="ARBA00023157"/>
    </source>
</evidence>
<keyword evidence="9 18" id="KW-0418">Kinase</keyword>
<dbReference type="PROSITE" id="PS50927">
    <property type="entry name" value="BULB_LECTIN"/>
    <property type="match status" value="1"/>
</dbReference>
<dbReference type="EC" id="2.7.11.1" evidence="18"/>
<evidence type="ECO:0000256" key="8">
    <source>
        <dbReference type="ARBA" id="ARBA00022741"/>
    </source>
</evidence>
<dbReference type="CDD" id="cd14066">
    <property type="entry name" value="STKc_IRAK"/>
    <property type="match status" value="1"/>
</dbReference>
<dbReference type="GO" id="GO:0005886">
    <property type="term" value="C:plasma membrane"/>
    <property type="evidence" value="ECO:0000318"/>
    <property type="project" value="GO_Central"/>
</dbReference>
<dbReference type="Pfam" id="PF07714">
    <property type="entry name" value="PK_Tyr_Ser-Thr"/>
    <property type="match status" value="1"/>
</dbReference>
<keyword evidence="8 18" id="KW-0547">Nucleotide-binding</keyword>
<dbReference type="InterPro" id="IPR011009">
    <property type="entry name" value="Kinase-like_dom_sf"/>
</dbReference>
<dbReference type="InterPro" id="IPR001480">
    <property type="entry name" value="Bulb-type_lectin_dom"/>
</dbReference>
<keyword evidence="5" id="KW-0812">Transmembrane</keyword>
<dbReference type="GeneID" id="109011125"/>
<dbReference type="SUPFAM" id="SSF56112">
    <property type="entry name" value="Protein kinase-like (PK-like)"/>
    <property type="match status" value="1"/>
</dbReference>
<dbReference type="PANTHER" id="PTHR27002:SF926">
    <property type="entry name" value="OS07G0535800 PROTEIN"/>
    <property type="match status" value="1"/>
</dbReference>
<evidence type="ECO:0000256" key="15">
    <source>
        <dbReference type="ARBA" id="ARBA00023180"/>
    </source>
</evidence>
<evidence type="ECO:0000256" key="10">
    <source>
        <dbReference type="ARBA" id="ARBA00022840"/>
    </source>
</evidence>
<evidence type="ECO:0000256" key="2">
    <source>
        <dbReference type="ARBA" id="ARBA00022475"/>
    </source>
</evidence>
<dbReference type="GO" id="GO:0004674">
    <property type="term" value="F:protein serine/threonine kinase activity"/>
    <property type="evidence" value="ECO:0000318"/>
    <property type="project" value="GO_Central"/>
</dbReference>
<dbReference type="Gene3D" id="2.90.10.10">
    <property type="entry name" value="Bulb-type lectin domain"/>
    <property type="match status" value="1"/>
</dbReference>
<dbReference type="PROSITE" id="PS00108">
    <property type="entry name" value="PROTEIN_KINASE_ST"/>
    <property type="match status" value="1"/>
</dbReference>
<evidence type="ECO:0000256" key="9">
    <source>
        <dbReference type="ARBA" id="ARBA00022777"/>
    </source>
</evidence>
<dbReference type="SMART" id="SM00220">
    <property type="entry name" value="S_TKc"/>
    <property type="match status" value="1"/>
</dbReference>
<dbReference type="InterPro" id="IPR008271">
    <property type="entry name" value="Ser/Thr_kinase_AS"/>
</dbReference>
<dbReference type="AlphaFoldDB" id="A0A2I4GV12"/>
<keyword evidence="3 18" id="KW-0723">Serine/threonine-protein kinase</keyword>
<dbReference type="RefSeq" id="XP_018847741.1">
    <property type="nucleotide sequence ID" value="XM_018992196.2"/>
</dbReference>
<evidence type="ECO:0000256" key="16">
    <source>
        <dbReference type="ARBA" id="ARBA00047899"/>
    </source>
</evidence>
<dbReference type="GO" id="GO:0007165">
    <property type="term" value="P:signal transduction"/>
    <property type="evidence" value="ECO:0000318"/>
    <property type="project" value="GO_Central"/>
</dbReference>
<evidence type="ECO:0000256" key="4">
    <source>
        <dbReference type="ARBA" id="ARBA00022679"/>
    </source>
</evidence>
<dbReference type="OrthoDB" id="4062651at2759"/>
<dbReference type="Pfam" id="PF01453">
    <property type="entry name" value="B_lectin"/>
    <property type="match status" value="1"/>
</dbReference>
<evidence type="ECO:0000256" key="17">
    <source>
        <dbReference type="ARBA" id="ARBA00048679"/>
    </source>
</evidence>
<evidence type="ECO:0000256" key="1">
    <source>
        <dbReference type="ARBA" id="ARBA00004251"/>
    </source>
</evidence>
<dbReference type="KEGG" id="jre:109011125"/>
<dbReference type="FunFam" id="3.30.200.20:FF:000330">
    <property type="entry name" value="G-type lectin S-receptor-like serine/threonine-protein kinase At4g03230"/>
    <property type="match status" value="1"/>
</dbReference>
<evidence type="ECO:0000313" key="19">
    <source>
        <dbReference type="Proteomes" id="UP000235220"/>
    </source>
</evidence>
<evidence type="ECO:0000256" key="12">
    <source>
        <dbReference type="ARBA" id="ARBA00023136"/>
    </source>
</evidence>
<gene>
    <name evidence="20" type="primary">LOC109011125</name>
</gene>
<dbReference type="InterPro" id="IPR001245">
    <property type="entry name" value="Ser-Thr/Tyr_kinase_cat_dom"/>
</dbReference>
<name>A0A2I4GV12_JUGRE</name>
<evidence type="ECO:0000256" key="18">
    <source>
        <dbReference type="PIRNR" id="PIRNR000641"/>
    </source>
</evidence>
<keyword evidence="2" id="KW-1003">Cell membrane</keyword>
<evidence type="ECO:0000256" key="3">
    <source>
        <dbReference type="ARBA" id="ARBA00022527"/>
    </source>
</evidence>
<protein>
    <recommendedName>
        <fullName evidence="18">Receptor-like serine/threonine-protein kinase</fullName>
        <ecNumber evidence="18">2.7.11.1</ecNumber>
    </recommendedName>
</protein>
<reference evidence="20" key="1">
    <citation type="submission" date="2025-08" db="UniProtKB">
        <authorList>
            <consortium name="RefSeq"/>
        </authorList>
    </citation>
    <scope>IDENTIFICATION</scope>
    <source>
        <tissue evidence="20">Leaves</tissue>
    </source>
</reference>
<dbReference type="Gene3D" id="1.10.510.10">
    <property type="entry name" value="Transferase(Phosphotransferase) domain 1"/>
    <property type="match status" value="1"/>
</dbReference>
<keyword evidence="10 18" id="KW-0067">ATP-binding</keyword>
<comment type="catalytic activity">
    <reaction evidence="17 18">
        <text>L-seryl-[protein] + ATP = O-phospho-L-seryl-[protein] + ADP + H(+)</text>
        <dbReference type="Rhea" id="RHEA:17989"/>
        <dbReference type="Rhea" id="RHEA-COMP:9863"/>
        <dbReference type="Rhea" id="RHEA-COMP:11604"/>
        <dbReference type="ChEBI" id="CHEBI:15378"/>
        <dbReference type="ChEBI" id="CHEBI:29999"/>
        <dbReference type="ChEBI" id="CHEBI:30616"/>
        <dbReference type="ChEBI" id="CHEBI:83421"/>
        <dbReference type="ChEBI" id="CHEBI:456216"/>
        <dbReference type="EC" id="2.7.11.1"/>
    </reaction>
</comment>
<organism evidence="19 20">
    <name type="scientific">Juglans regia</name>
    <name type="common">English walnut</name>
    <dbReference type="NCBI Taxonomy" id="51240"/>
    <lineage>
        <taxon>Eukaryota</taxon>
        <taxon>Viridiplantae</taxon>
        <taxon>Streptophyta</taxon>
        <taxon>Embryophyta</taxon>
        <taxon>Tracheophyta</taxon>
        <taxon>Spermatophyta</taxon>
        <taxon>Magnoliopsida</taxon>
        <taxon>eudicotyledons</taxon>
        <taxon>Gunneridae</taxon>
        <taxon>Pentapetalae</taxon>
        <taxon>rosids</taxon>
        <taxon>fabids</taxon>
        <taxon>Fagales</taxon>
        <taxon>Juglandaceae</taxon>
        <taxon>Juglans</taxon>
    </lineage>
</organism>
<dbReference type="FunFam" id="1.10.510.10:FF:000060">
    <property type="entry name" value="G-type lectin S-receptor-like serine/threonine-protein kinase"/>
    <property type="match status" value="1"/>
</dbReference>
<dbReference type="PIRSF" id="PIRSF000641">
    <property type="entry name" value="SRK"/>
    <property type="match status" value="1"/>
</dbReference>